<comment type="caution">
    <text evidence="1">The sequence shown here is derived from an EMBL/GenBank/DDBJ whole genome shotgun (WGS) entry which is preliminary data.</text>
</comment>
<proteinExistence type="predicted"/>
<dbReference type="EMBL" id="JACHGW010000002">
    <property type="protein sequence ID" value="MBB6050698.1"/>
    <property type="molecule type" value="Genomic_DNA"/>
</dbReference>
<sequence length="203" mass="22297">MSRFLEHWFAVNAALAPDALTLRGGYDVAALAADRTTFEANAQAVTQSMNRSETAISRRKALRASLRERLRSFRATVLADFAETEFAAALPLIPSMTANDSLWEQTIHDMADLWARLNAASLPDFTPPLTLQGGYTHAELVAETAALVAATHDAKEAPQASTTLRKTRDTHLKTVQANLVRYRKAVTARFLQDHALILSLPNL</sequence>
<dbReference type="Proteomes" id="UP000520814">
    <property type="component" value="Unassembled WGS sequence"/>
</dbReference>
<keyword evidence="2" id="KW-1185">Reference proteome</keyword>
<evidence type="ECO:0000313" key="2">
    <source>
        <dbReference type="Proteomes" id="UP000520814"/>
    </source>
</evidence>
<accession>A0A7W9SRG5</accession>
<name>A0A7W9SRG5_ARMRO</name>
<dbReference type="RefSeq" id="WP_184196138.1">
    <property type="nucleotide sequence ID" value="NZ_JACHGW010000002.1"/>
</dbReference>
<reference evidence="1 2" key="1">
    <citation type="submission" date="2020-08" db="EMBL/GenBank/DDBJ databases">
        <title>Genomic Encyclopedia of Type Strains, Phase IV (KMG-IV): sequencing the most valuable type-strain genomes for metagenomic binning, comparative biology and taxonomic classification.</title>
        <authorList>
            <person name="Goeker M."/>
        </authorList>
    </citation>
    <scope>NUCLEOTIDE SEQUENCE [LARGE SCALE GENOMIC DNA]</scope>
    <source>
        <strain evidence="1 2">DSM 23562</strain>
    </source>
</reference>
<protein>
    <submittedName>
        <fullName evidence="1">Uncharacterized protein</fullName>
    </submittedName>
</protein>
<gene>
    <name evidence="1" type="ORF">HNQ39_002489</name>
</gene>
<organism evidence="1 2">
    <name type="scientific">Armatimonas rosea</name>
    <dbReference type="NCBI Taxonomy" id="685828"/>
    <lineage>
        <taxon>Bacteria</taxon>
        <taxon>Bacillati</taxon>
        <taxon>Armatimonadota</taxon>
        <taxon>Armatimonadia</taxon>
        <taxon>Armatimonadales</taxon>
        <taxon>Armatimonadaceae</taxon>
        <taxon>Armatimonas</taxon>
    </lineage>
</organism>
<evidence type="ECO:0000313" key="1">
    <source>
        <dbReference type="EMBL" id="MBB6050698.1"/>
    </source>
</evidence>
<dbReference type="AlphaFoldDB" id="A0A7W9SRG5"/>